<feature type="transmembrane region" description="Helical" evidence="6">
    <location>
        <begin position="697"/>
        <end position="720"/>
    </location>
</feature>
<evidence type="ECO:0000256" key="6">
    <source>
        <dbReference type="SAM" id="Phobius"/>
    </source>
</evidence>
<feature type="domain" description="ABC3 transporter permease C-terminal" evidence="7">
    <location>
        <begin position="703"/>
        <end position="817"/>
    </location>
</feature>
<evidence type="ECO:0000256" key="1">
    <source>
        <dbReference type="ARBA" id="ARBA00004651"/>
    </source>
</evidence>
<feature type="transmembrane region" description="Helical" evidence="6">
    <location>
        <begin position="787"/>
        <end position="809"/>
    </location>
</feature>
<feature type="transmembrane region" description="Helical" evidence="6">
    <location>
        <begin position="253"/>
        <end position="273"/>
    </location>
</feature>
<dbReference type="RefSeq" id="WP_105531896.1">
    <property type="nucleotide sequence ID" value="NZ_PUGF01000009.1"/>
</dbReference>
<evidence type="ECO:0000259" key="7">
    <source>
        <dbReference type="Pfam" id="PF02687"/>
    </source>
</evidence>
<reference evidence="8 9" key="1">
    <citation type="submission" date="2018-02" db="EMBL/GenBank/DDBJ databases">
        <title>Solimicrobium silvestre gen. nov., sp. nov., isolated from alpine forest soil.</title>
        <authorList>
            <person name="Margesin R."/>
            <person name="Albuquerque L."/>
            <person name="Zhang D.-C."/>
            <person name="Froufe H.J.C."/>
            <person name="Severino R."/>
            <person name="Roxo I."/>
            <person name="Egas C."/>
            <person name="Da Costa M.S."/>
        </authorList>
    </citation>
    <scope>NUCLEOTIDE SEQUENCE [LARGE SCALE GENOMIC DNA]</scope>
    <source>
        <strain evidence="8 9">S20-91</strain>
    </source>
</reference>
<proteinExistence type="predicted"/>
<evidence type="ECO:0000313" key="8">
    <source>
        <dbReference type="EMBL" id="PRC93166.1"/>
    </source>
</evidence>
<feature type="transmembrane region" description="Helical" evidence="6">
    <location>
        <begin position="463"/>
        <end position="485"/>
    </location>
</feature>
<name>A0A2S9GZX0_9BURK</name>
<keyword evidence="2" id="KW-1003">Cell membrane</keyword>
<sequence length="824" mass="89787">MLLQSLRMTWRDWRAGELHFLLIALVIAVGALSSVGFFVDRVSSGLQRDANQLLGADLVISSDAPIGNNLREPTKGLQQAETASFVSMAVNNDESLSKLVSVKSVSAQYPLRGHLTLDSGIAQQQIPASGTVWVDQAVLTALNTQLGQRLKLGDQFFTVSHLIQNEPDRGSAFINFAPRVMLAESDLAATNLIQPGSRVTYRLMLSGAAKQVSATQKTLVKMIESQQLKGVNLESLETGRPEMSSTLDRAKQFLSLVSLLSAMLAALAIALAARRFMLRHIDACAMLRCLGMTQTQVTTLFLIEFFTLGLVASLLGAALGYFGHLALLIWLGSFISTTLPEPSVLPALQGIAIGMLLLIGFAIPPILQLRNVPHNLMVRRETGTPQAHTIFAYLIGVVMFAILLVWQTGNVKLAGFTLLGFLVGMLVFAVCAWAFLRAMKLMRGWFHFPAWRFAINALQRRPVASIVQVVALSLGLMALLLLTAIRADLLSAWQQATPANAPNQFIINILPEQKEPIAALLAQHKVDNPALYPMIRGRLIAVNATSISAKDFEADNAKRMIEREFNLSTMAQMQSHNRLISGQWFSGDKPEASVEEGIAKTLRLKLGDKLRFDVAGQQMDVDITSIRKLDWGSMQVNFFVIINPKSAVGLPQTFITAFHLPANQPGLIAELSRDYPNLTIVDTGAVLLQLQHVLDQVVAAVQFLFLFTLACGLLVLYAALQSSQQQRLQEASLLRALGASKKQLSQAQWIEYGLLGSLAGLLAASGAAAIGWVLAHQVFEFAFHPSPVLWLFGLVAGALCALIGGWLGLRHILRQPPLLSLREA</sequence>
<keyword evidence="3 6" id="KW-0812">Transmembrane</keyword>
<keyword evidence="4 6" id="KW-1133">Transmembrane helix</keyword>
<dbReference type="EMBL" id="PUGF01000009">
    <property type="protein sequence ID" value="PRC93166.1"/>
    <property type="molecule type" value="Genomic_DNA"/>
</dbReference>
<evidence type="ECO:0000256" key="2">
    <source>
        <dbReference type="ARBA" id="ARBA00022475"/>
    </source>
</evidence>
<comment type="caution">
    <text evidence="8">The sequence shown here is derived from an EMBL/GenBank/DDBJ whole genome shotgun (WGS) entry which is preliminary data.</text>
</comment>
<comment type="subcellular location">
    <subcellularLocation>
        <location evidence="1">Cell membrane</location>
        <topology evidence="1">Multi-pass membrane protein</topology>
    </subcellularLocation>
</comment>
<feature type="transmembrane region" description="Helical" evidence="6">
    <location>
        <begin position="413"/>
        <end position="436"/>
    </location>
</feature>
<dbReference type="GO" id="GO:0005886">
    <property type="term" value="C:plasma membrane"/>
    <property type="evidence" value="ECO:0007669"/>
    <property type="project" value="UniProtKB-SubCell"/>
</dbReference>
<dbReference type="Proteomes" id="UP000237839">
    <property type="component" value="Unassembled WGS sequence"/>
</dbReference>
<feature type="transmembrane region" description="Helical" evidence="6">
    <location>
        <begin position="20"/>
        <end position="39"/>
    </location>
</feature>
<dbReference type="Pfam" id="PF02687">
    <property type="entry name" value="FtsX"/>
    <property type="match status" value="2"/>
</dbReference>
<gene>
    <name evidence="8" type="ORF">S2091_2252</name>
</gene>
<evidence type="ECO:0000313" key="9">
    <source>
        <dbReference type="Proteomes" id="UP000237839"/>
    </source>
</evidence>
<feature type="transmembrane region" description="Helical" evidence="6">
    <location>
        <begin position="310"/>
        <end position="335"/>
    </location>
</feature>
<evidence type="ECO:0000256" key="3">
    <source>
        <dbReference type="ARBA" id="ARBA00022692"/>
    </source>
</evidence>
<dbReference type="OrthoDB" id="5292592at2"/>
<feature type="transmembrane region" description="Helical" evidence="6">
    <location>
        <begin position="752"/>
        <end position="775"/>
    </location>
</feature>
<keyword evidence="9" id="KW-1185">Reference proteome</keyword>
<dbReference type="PANTHER" id="PTHR30287">
    <property type="entry name" value="MEMBRANE COMPONENT OF PREDICTED ABC SUPERFAMILY METABOLITE UPTAKE TRANSPORTER"/>
    <property type="match status" value="1"/>
</dbReference>
<feature type="transmembrane region" description="Helical" evidence="6">
    <location>
        <begin position="347"/>
        <end position="369"/>
    </location>
</feature>
<accession>A0A2S9GZX0</accession>
<dbReference type="InterPro" id="IPR038766">
    <property type="entry name" value="Membrane_comp_ABC_pdt"/>
</dbReference>
<evidence type="ECO:0000256" key="4">
    <source>
        <dbReference type="ARBA" id="ARBA00022989"/>
    </source>
</evidence>
<feature type="transmembrane region" description="Helical" evidence="6">
    <location>
        <begin position="390"/>
        <end position="407"/>
    </location>
</feature>
<keyword evidence="5 6" id="KW-0472">Membrane</keyword>
<dbReference type="AlphaFoldDB" id="A0A2S9GZX0"/>
<dbReference type="PANTHER" id="PTHR30287:SF1">
    <property type="entry name" value="INNER MEMBRANE PROTEIN"/>
    <property type="match status" value="1"/>
</dbReference>
<feature type="domain" description="ABC3 transporter permease C-terminal" evidence="7">
    <location>
        <begin position="256"/>
        <end position="371"/>
    </location>
</feature>
<protein>
    <submittedName>
        <fullName evidence="8">Putative ABC-type transport system involved in lysophospholipase L1 biosynthesis permease component</fullName>
    </submittedName>
</protein>
<organism evidence="8 9">
    <name type="scientific">Solimicrobium silvestre</name>
    <dbReference type="NCBI Taxonomy" id="2099400"/>
    <lineage>
        <taxon>Bacteria</taxon>
        <taxon>Pseudomonadati</taxon>
        <taxon>Pseudomonadota</taxon>
        <taxon>Betaproteobacteria</taxon>
        <taxon>Burkholderiales</taxon>
        <taxon>Oxalobacteraceae</taxon>
        <taxon>Solimicrobium</taxon>
    </lineage>
</organism>
<dbReference type="InterPro" id="IPR003838">
    <property type="entry name" value="ABC3_permease_C"/>
</dbReference>
<evidence type="ECO:0000256" key="5">
    <source>
        <dbReference type="ARBA" id="ARBA00023136"/>
    </source>
</evidence>